<comment type="caution">
    <text evidence="1">The sequence shown here is derived from an EMBL/GenBank/DDBJ whole genome shotgun (WGS) entry which is preliminary data.</text>
</comment>
<proteinExistence type="predicted"/>
<dbReference type="Proteomes" id="UP000828251">
    <property type="component" value="Unassembled WGS sequence"/>
</dbReference>
<keyword evidence="2" id="KW-1185">Reference proteome</keyword>
<dbReference type="EMBL" id="JAIQCV010000002">
    <property type="protein sequence ID" value="KAH1122598.1"/>
    <property type="molecule type" value="Genomic_DNA"/>
</dbReference>
<reference evidence="1 2" key="1">
    <citation type="journal article" date="2021" name="Plant Biotechnol. J.">
        <title>Multi-omics assisted identification of the key and species-specific regulatory components of drought-tolerant mechanisms in Gossypium stocksii.</title>
        <authorList>
            <person name="Yu D."/>
            <person name="Ke L."/>
            <person name="Zhang D."/>
            <person name="Wu Y."/>
            <person name="Sun Y."/>
            <person name="Mei J."/>
            <person name="Sun J."/>
            <person name="Sun Y."/>
        </authorList>
    </citation>
    <scope>NUCLEOTIDE SEQUENCE [LARGE SCALE GENOMIC DNA]</scope>
    <source>
        <strain evidence="2">cv. E1</strain>
        <tissue evidence="1">Leaf</tissue>
    </source>
</reference>
<organism evidence="1 2">
    <name type="scientific">Gossypium stocksii</name>
    <dbReference type="NCBI Taxonomy" id="47602"/>
    <lineage>
        <taxon>Eukaryota</taxon>
        <taxon>Viridiplantae</taxon>
        <taxon>Streptophyta</taxon>
        <taxon>Embryophyta</taxon>
        <taxon>Tracheophyta</taxon>
        <taxon>Spermatophyta</taxon>
        <taxon>Magnoliopsida</taxon>
        <taxon>eudicotyledons</taxon>
        <taxon>Gunneridae</taxon>
        <taxon>Pentapetalae</taxon>
        <taxon>rosids</taxon>
        <taxon>malvids</taxon>
        <taxon>Malvales</taxon>
        <taxon>Malvaceae</taxon>
        <taxon>Malvoideae</taxon>
        <taxon>Gossypium</taxon>
    </lineage>
</organism>
<protein>
    <submittedName>
        <fullName evidence="1">Uncharacterized protein</fullName>
    </submittedName>
</protein>
<name>A0A9D4AJA2_9ROSI</name>
<dbReference type="AlphaFoldDB" id="A0A9D4AJA2"/>
<gene>
    <name evidence="1" type="ORF">J1N35_005758</name>
</gene>
<evidence type="ECO:0000313" key="1">
    <source>
        <dbReference type="EMBL" id="KAH1122598.1"/>
    </source>
</evidence>
<sequence length="213" mass="23807">MGEPHFFLYDACGTCPRHWNIISHGTSSTSPSRANSLIDSAGYSSNSYITMLVPANNMDVLAILDEAHANEGATVAPSRKITVKKTQKRPIVEGNTQYTKDSDRPQLALCRLRKGSVHSRVNTSLFAVGKFYIDLLNTRRFRCHNATQIDVFSVVNDIVSIVETKVTSTTSETKSRWPRKLEVRQMVDTKLHVVAPSKWKPYQNRGVAMEPPS</sequence>
<evidence type="ECO:0000313" key="2">
    <source>
        <dbReference type="Proteomes" id="UP000828251"/>
    </source>
</evidence>
<accession>A0A9D4AJA2</accession>